<dbReference type="Proteomes" id="UP000318693">
    <property type="component" value="Unassembled WGS sequence"/>
</dbReference>
<accession>A0A552WT52</accession>
<comment type="similarity">
    <text evidence="1">Belongs to the LytR/CpsA/Psr (LCP) family.</text>
</comment>
<gene>
    <name evidence="5" type="ORF">FJ693_07535</name>
</gene>
<keyword evidence="3" id="KW-0472">Membrane</keyword>
<feature type="region of interest" description="Disordered" evidence="2">
    <location>
        <begin position="363"/>
        <end position="424"/>
    </location>
</feature>
<dbReference type="NCBIfam" id="TIGR00350">
    <property type="entry name" value="lytR_cpsA_psr"/>
    <property type="match status" value="1"/>
</dbReference>
<keyword evidence="6" id="KW-1185">Reference proteome</keyword>
<feature type="compositionally biased region" description="Gly residues" evidence="2">
    <location>
        <begin position="381"/>
        <end position="392"/>
    </location>
</feature>
<keyword evidence="3" id="KW-1133">Transmembrane helix</keyword>
<dbReference type="PANTHER" id="PTHR33392:SF6">
    <property type="entry name" value="POLYISOPRENYL-TEICHOIC ACID--PEPTIDOGLYCAN TEICHOIC ACID TRANSFERASE TAGU"/>
    <property type="match status" value="1"/>
</dbReference>
<sequence>MRGTPTDPHNPRHAAHGLRRHRVLNRVGIGALAAALFLGTGGALAYNEIQGNVSRHDITDLLGDRPSGAAEAIPLDQKAGHAINLLIMGSDIREGASDVDGAGAAGAVEGMRSDTTMIAHISADRSRVEIVSIPRDTLVDIPACIMPNGTETAAHSDAMFNSAFAIGGQTGDVGAAAACTIRTVENLTGILIDDFVVVDFAGFINVVDALGGVPMYVPEAVNDPAAGLTLEAGCQVLGGKDALGFARARKSLGDGSDISRIGRQQELVAAIAREALGKNLLTDLPALYKFLDATTSTLTTGQYIGGLTTMAGLASSLRGLDAGGISFTTMPFDWAGARVVPSAAAEDLWDTLVADLPMEATLTGTGEAPTAAPTAPADGAGADGSGAGGAGDGSTVAPTPAPDGGVASAAPTPQAEPTVPVCGR</sequence>
<dbReference type="PANTHER" id="PTHR33392">
    <property type="entry name" value="POLYISOPRENYL-TEICHOIC ACID--PEPTIDOGLYCAN TEICHOIC ACID TRANSFERASE TAGU"/>
    <property type="match status" value="1"/>
</dbReference>
<feature type="compositionally biased region" description="Low complexity" evidence="2">
    <location>
        <begin position="363"/>
        <end position="380"/>
    </location>
</feature>
<dbReference type="Gene3D" id="3.40.630.190">
    <property type="entry name" value="LCP protein"/>
    <property type="match status" value="1"/>
</dbReference>
<dbReference type="InterPro" id="IPR004474">
    <property type="entry name" value="LytR_CpsA_psr"/>
</dbReference>
<dbReference type="EMBL" id="VJXR01000016">
    <property type="protein sequence ID" value="TRW45856.1"/>
    <property type="molecule type" value="Genomic_DNA"/>
</dbReference>
<reference evidence="5 6" key="1">
    <citation type="submission" date="2019-07" db="EMBL/GenBank/DDBJ databases">
        <title>Georgenia wutianyii sp. nov. and Georgenia *** sp. nov. isolated from plateau pika (Ochotona curzoniae) in the Qinghai-Tibet plateau of China.</title>
        <authorList>
            <person name="Tian Z."/>
        </authorList>
    </citation>
    <scope>NUCLEOTIDE SEQUENCE [LARGE SCALE GENOMIC DNA]</scope>
    <source>
        <strain evidence="5 6">Z446</strain>
    </source>
</reference>
<dbReference type="AlphaFoldDB" id="A0A552WT52"/>
<protein>
    <submittedName>
        <fullName evidence="5">LytR family transcriptional regulator</fullName>
    </submittedName>
</protein>
<evidence type="ECO:0000256" key="3">
    <source>
        <dbReference type="SAM" id="Phobius"/>
    </source>
</evidence>
<organism evidence="5 6">
    <name type="scientific">Georgenia yuyongxinii</name>
    <dbReference type="NCBI Taxonomy" id="2589797"/>
    <lineage>
        <taxon>Bacteria</taxon>
        <taxon>Bacillati</taxon>
        <taxon>Actinomycetota</taxon>
        <taxon>Actinomycetes</taxon>
        <taxon>Micrococcales</taxon>
        <taxon>Bogoriellaceae</taxon>
        <taxon>Georgenia</taxon>
    </lineage>
</organism>
<evidence type="ECO:0000256" key="1">
    <source>
        <dbReference type="ARBA" id="ARBA00006068"/>
    </source>
</evidence>
<keyword evidence="3" id="KW-0812">Transmembrane</keyword>
<evidence type="ECO:0000259" key="4">
    <source>
        <dbReference type="Pfam" id="PF03816"/>
    </source>
</evidence>
<feature type="transmembrane region" description="Helical" evidence="3">
    <location>
        <begin position="27"/>
        <end position="46"/>
    </location>
</feature>
<evidence type="ECO:0000313" key="5">
    <source>
        <dbReference type="EMBL" id="TRW45856.1"/>
    </source>
</evidence>
<dbReference type="InterPro" id="IPR050922">
    <property type="entry name" value="LytR/CpsA/Psr_CW_biosynth"/>
</dbReference>
<name>A0A552WT52_9MICO</name>
<evidence type="ECO:0000313" key="6">
    <source>
        <dbReference type="Proteomes" id="UP000318693"/>
    </source>
</evidence>
<comment type="caution">
    <text evidence="5">The sequence shown here is derived from an EMBL/GenBank/DDBJ whole genome shotgun (WGS) entry which is preliminary data.</text>
</comment>
<feature type="domain" description="Cell envelope-related transcriptional attenuator" evidence="4">
    <location>
        <begin position="112"/>
        <end position="275"/>
    </location>
</feature>
<dbReference type="Pfam" id="PF03816">
    <property type="entry name" value="LytR_cpsA_psr"/>
    <property type="match status" value="1"/>
</dbReference>
<proteinExistence type="inferred from homology"/>
<evidence type="ECO:0000256" key="2">
    <source>
        <dbReference type="SAM" id="MobiDB-lite"/>
    </source>
</evidence>